<evidence type="ECO:0000256" key="1">
    <source>
        <dbReference type="ARBA" id="ARBA00022692"/>
    </source>
</evidence>
<feature type="transmembrane region" description="Helical" evidence="4">
    <location>
        <begin position="291"/>
        <end position="310"/>
    </location>
</feature>
<keyword evidence="2 4" id="KW-1133">Transmembrane helix</keyword>
<feature type="transmembrane region" description="Helical" evidence="4">
    <location>
        <begin position="260"/>
        <end position="279"/>
    </location>
</feature>
<feature type="transmembrane region" description="Helical" evidence="4">
    <location>
        <begin position="51"/>
        <end position="73"/>
    </location>
</feature>
<dbReference type="AlphaFoldDB" id="A0A845SQ19"/>
<gene>
    <name evidence="6" type="ORF">GRH90_20125</name>
</gene>
<keyword evidence="3 4" id="KW-0472">Membrane</keyword>
<name>A0A845SQ19_9GAMM</name>
<feature type="transmembrane region" description="Helical" evidence="4">
    <location>
        <begin position="378"/>
        <end position="396"/>
    </location>
</feature>
<dbReference type="CDD" id="cd17478">
    <property type="entry name" value="MFS_FsR"/>
    <property type="match status" value="1"/>
</dbReference>
<comment type="caution">
    <text evidence="6">The sequence shown here is derived from an EMBL/GenBank/DDBJ whole genome shotgun (WGS) entry which is preliminary data.</text>
</comment>
<dbReference type="EMBL" id="WUBS01000015">
    <property type="protein sequence ID" value="NDL65044.1"/>
    <property type="molecule type" value="Genomic_DNA"/>
</dbReference>
<evidence type="ECO:0000313" key="6">
    <source>
        <dbReference type="EMBL" id="NDL65044.1"/>
    </source>
</evidence>
<feature type="transmembrane region" description="Helical" evidence="4">
    <location>
        <begin position="222"/>
        <end position="240"/>
    </location>
</feature>
<evidence type="ECO:0000256" key="2">
    <source>
        <dbReference type="ARBA" id="ARBA00022989"/>
    </source>
</evidence>
<sequence length="400" mass="42547">MTLRAAEPLKPIATGQRTLFPVLAAISVAHLLNDMIQALILAIYPLLQASFSLSFTQVGMITLTYQITASLLQPLIGSFTDKYPQPYSLPVGMGFTLCGILLMAAATSFPMVLLASALVGTGSSVFHPESSRVARMASGGRHGLAQSLFQVGGNFGASLGPLLAALLIAPYGKGHIAWFALAALLATVILLQVGKWYRGAIKAPAARRVQHPNVSRLPARRVAWAITVLLVLIFSKYFYLTSISSYYTFYLMHKFGLSVQAAQMHLFAFLFAVAVGTVIGGPVGDRIGRKYVIWGSILGVTPFTLMLPYASLAVTGVLTLFIGVIIASAFSAILVYAQELLPGRIGMVSGLFFGFAFGMGGLGAAVLGHIADITSIEYVYQICSFLPLLGILTAFLPDSS</sequence>
<feature type="domain" description="Major facilitator superfamily (MFS) profile" evidence="5">
    <location>
        <begin position="22"/>
        <end position="400"/>
    </location>
</feature>
<dbReference type="InterPro" id="IPR011701">
    <property type="entry name" value="MFS"/>
</dbReference>
<keyword evidence="1 4" id="KW-0812">Transmembrane</keyword>
<feature type="transmembrane region" description="Helical" evidence="4">
    <location>
        <begin position="20"/>
        <end position="44"/>
    </location>
</feature>
<dbReference type="Proteomes" id="UP000461443">
    <property type="component" value="Unassembled WGS sequence"/>
</dbReference>
<protein>
    <submittedName>
        <fullName evidence="6">MFS transporter</fullName>
    </submittedName>
</protein>
<dbReference type="InterPro" id="IPR020846">
    <property type="entry name" value="MFS_dom"/>
</dbReference>
<evidence type="ECO:0000256" key="4">
    <source>
        <dbReference type="SAM" id="Phobius"/>
    </source>
</evidence>
<reference evidence="6 7" key="1">
    <citation type="submission" date="2019-12" db="EMBL/GenBank/DDBJ databases">
        <authorList>
            <person name="Lee S.D."/>
        </authorList>
    </citation>
    <scope>NUCLEOTIDE SEQUENCE [LARGE SCALE GENOMIC DNA]</scope>
    <source>
        <strain evidence="6 7">SAP-6</strain>
    </source>
</reference>
<dbReference type="InterPro" id="IPR036259">
    <property type="entry name" value="MFS_trans_sf"/>
</dbReference>
<evidence type="ECO:0000259" key="5">
    <source>
        <dbReference type="PROSITE" id="PS50850"/>
    </source>
</evidence>
<accession>A0A845SQ19</accession>
<dbReference type="Pfam" id="PF07690">
    <property type="entry name" value="MFS_1"/>
    <property type="match status" value="1"/>
</dbReference>
<dbReference type="PROSITE" id="PS50850">
    <property type="entry name" value="MFS"/>
    <property type="match status" value="1"/>
</dbReference>
<dbReference type="GO" id="GO:0005886">
    <property type="term" value="C:plasma membrane"/>
    <property type="evidence" value="ECO:0007669"/>
    <property type="project" value="TreeGrafter"/>
</dbReference>
<dbReference type="PANTHER" id="PTHR43129:SF1">
    <property type="entry name" value="FOSMIDOMYCIN RESISTANCE PROTEIN"/>
    <property type="match status" value="1"/>
</dbReference>
<feature type="transmembrane region" description="Helical" evidence="4">
    <location>
        <begin position="348"/>
        <end position="366"/>
    </location>
</feature>
<proteinExistence type="predicted"/>
<organism evidence="6 7">
    <name type="scientific">Acerihabitans arboris</name>
    <dbReference type="NCBI Taxonomy" id="2691583"/>
    <lineage>
        <taxon>Bacteria</taxon>
        <taxon>Pseudomonadati</taxon>
        <taxon>Pseudomonadota</taxon>
        <taxon>Gammaproteobacteria</taxon>
        <taxon>Enterobacterales</taxon>
        <taxon>Pectobacteriaceae</taxon>
        <taxon>Acerihabitans</taxon>
    </lineage>
</organism>
<evidence type="ECO:0000313" key="7">
    <source>
        <dbReference type="Proteomes" id="UP000461443"/>
    </source>
</evidence>
<feature type="transmembrane region" description="Helical" evidence="4">
    <location>
        <begin position="175"/>
        <end position="193"/>
    </location>
</feature>
<dbReference type="SUPFAM" id="SSF103473">
    <property type="entry name" value="MFS general substrate transporter"/>
    <property type="match status" value="1"/>
</dbReference>
<keyword evidence="7" id="KW-1185">Reference proteome</keyword>
<dbReference type="PANTHER" id="PTHR43129">
    <property type="entry name" value="FOSMIDOMYCIN RESISTANCE PROTEIN"/>
    <property type="match status" value="1"/>
</dbReference>
<feature type="transmembrane region" description="Helical" evidence="4">
    <location>
        <begin position="93"/>
        <end position="126"/>
    </location>
</feature>
<dbReference type="Gene3D" id="1.20.1250.20">
    <property type="entry name" value="MFS general substrate transporter like domains"/>
    <property type="match status" value="2"/>
</dbReference>
<dbReference type="GO" id="GO:0022857">
    <property type="term" value="F:transmembrane transporter activity"/>
    <property type="evidence" value="ECO:0007669"/>
    <property type="project" value="InterPro"/>
</dbReference>
<feature type="transmembrane region" description="Helical" evidence="4">
    <location>
        <begin position="316"/>
        <end position="336"/>
    </location>
</feature>
<reference evidence="6 7" key="2">
    <citation type="submission" date="2020-02" db="EMBL/GenBank/DDBJ databases">
        <title>The new genus of Enterobacteriales.</title>
        <authorList>
            <person name="Kim I.S."/>
        </authorList>
    </citation>
    <scope>NUCLEOTIDE SEQUENCE [LARGE SCALE GENOMIC DNA]</scope>
    <source>
        <strain evidence="6 7">SAP-6</strain>
    </source>
</reference>
<evidence type="ECO:0000256" key="3">
    <source>
        <dbReference type="ARBA" id="ARBA00023136"/>
    </source>
</evidence>